<proteinExistence type="inferred from homology"/>
<protein>
    <submittedName>
        <fullName evidence="8">FUN14 family-domain-containing protein</fullName>
    </submittedName>
</protein>
<dbReference type="PANTHER" id="PTHR21346:SF10">
    <property type="entry name" value="TRANSMEMBRANE PROTEIN"/>
    <property type="match status" value="1"/>
</dbReference>
<evidence type="ECO:0000256" key="1">
    <source>
        <dbReference type="ARBA" id="ARBA00004370"/>
    </source>
</evidence>
<reference evidence="8" key="1">
    <citation type="submission" date="2020-11" db="EMBL/GenBank/DDBJ databases">
        <authorList>
            <consortium name="DOE Joint Genome Institute"/>
            <person name="Ahrendt S."/>
            <person name="Riley R."/>
            <person name="Andreopoulos W."/>
            <person name="Labutti K."/>
            <person name="Pangilinan J."/>
            <person name="Ruiz-Duenas F.J."/>
            <person name="Barrasa J.M."/>
            <person name="Sanchez-Garcia M."/>
            <person name="Camarero S."/>
            <person name="Miyauchi S."/>
            <person name="Serrano A."/>
            <person name="Linde D."/>
            <person name="Babiker R."/>
            <person name="Drula E."/>
            <person name="Ayuso-Fernandez I."/>
            <person name="Pacheco R."/>
            <person name="Padilla G."/>
            <person name="Ferreira P."/>
            <person name="Barriuso J."/>
            <person name="Kellner H."/>
            <person name="Castanera R."/>
            <person name="Alfaro M."/>
            <person name="Ramirez L."/>
            <person name="Pisabarro A.G."/>
            <person name="Kuo A."/>
            <person name="Tritt A."/>
            <person name="Lipzen A."/>
            <person name="He G."/>
            <person name="Yan M."/>
            <person name="Ng V."/>
            <person name="Cullen D."/>
            <person name="Martin F."/>
            <person name="Rosso M.-N."/>
            <person name="Henrissat B."/>
            <person name="Hibbett D."/>
            <person name="Martinez A.T."/>
            <person name="Grigoriev I.V."/>
        </authorList>
    </citation>
    <scope>NUCLEOTIDE SEQUENCE</scope>
    <source>
        <strain evidence="8">CBS 506.95</strain>
    </source>
</reference>
<comment type="similarity">
    <text evidence="2">Belongs to the FUN14 family.</text>
</comment>
<feature type="transmembrane region" description="Helical" evidence="7">
    <location>
        <begin position="91"/>
        <end position="111"/>
    </location>
</feature>
<feature type="transmembrane region" description="Helical" evidence="7">
    <location>
        <begin position="65"/>
        <end position="84"/>
    </location>
</feature>
<feature type="region of interest" description="Disordered" evidence="6">
    <location>
        <begin position="37"/>
        <end position="61"/>
    </location>
</feature>
<name>A0A9P6EP07_9AGAR</name>
<gene>
    <name evidence="8" type="ORF">CPB83DRAFT_832903</name>
</gene>
<dbReference type="OrthoDB" id="163794at2759"/>
<dbReference type="GO" id="GO:0016020">
    <property type="term" value="C:membrane"/>
    <property type="evidence" value="ECO:0007669"/>
    <property type="project" value="UniProtKB-SubCell"/>
</dbReference>
<keyword evidence="9" id="KW-1185">Reference proteome</keyword>
<dbReference type="Proteomes" id="UP000807306">
    <property type="component" value="Unassembled WGS sequence"/>
</dbReference>
<evidence type="ECO:0000256" key="3">
    <source>
        <dbReference type="ARBA" id="ARBA00022692"/>
    </source>
</evidence>
<evidence type="ECO:0000256" key="6">
    <source>
        <dbReference type="SAM" id="MobiDB-lite"/>
    </source>
</evidence>
<dbReference type="PANTHER" id="PTHR21346">
    <property type="entry name" value="FUN14 DOMAIN CONTAINING"/>
    <property type="match status" value="1"/>
</dbReference>
<evidence type="ECO:0000256" key="4">
    <source>
        <dbReference type="ARBA" id="ARBA00022989"/>
    </source>
</evidence>
<comment type="subcellular location">
    <subcellularLocation>
        <location evidence="1">Membrane</location>
    </subcellularLocation>
</comment>
<dbReference type="InterPro" id="IPR007014">
    <property type="entry name" value="FUN14"/>
</dbReference>
<dbReference type="AlphaFoldDB" id="A0A9P6EP07"/>
<evidence type="ECO:0000313" key="8">
    <source>
        <dbReference type="EMBL" id="KAF9532272.1"/>
    </source>
</evidence>
<sequence>MRGLVPWLATGLTVAGVGLGLTTFYRQPLLCDSPSGSPNITPAATPANPSTPTGDGLPPPPQSSVSLYELSFGTVAGVCAGVFVKKGAKMAAWFLGGIFVLLQYLNSASVVRVDWSRVAHKFENLFYTREASGAKKPPTIVSLWNWLVNFLTADFQPRASFLAGFALGLRVG</sequence>
<feature type="compositionally biased region" description="Low complexity" evidence="6">
    <location>
        <begin position="37"/>
        <end position="53"/>
    </location>
</feature>
<evidence type="ECO:0000313" key="9">
    <source>
        <dbReference type="Proteomes" id="UP000807306"/>
    </source>
</evidence>
<dbReference type="EMBL" id="MU157832">
    <property type="protein sequence ID" value="KAF9532272.1"/>
    <property type="molecule type" value="Genomic_DNA"/>
</dbReference>
<keyword evidence="4 7" id="KW-1133">Transmembrane helix</keyword>
<dbReference type="Pfam" id="PF04930">
    <property type="entry name" value="FUN14"/>
    <property type="match status" value="1"/>
</dbReference>
<comment type="caution">
    <text evidence="8">The sequence shown here is derived from an EMBL/GenBank/DDBJ whole genome shotgun (WGS) entry which is preliminary data.</text>
</comment>
<keyword evidence="3 7" id="KW-0812">Transmembrane</keyword>
<evidence type="ECO:0000256" key="5">
    <source>
        <dbReference type="ARBA" id="ARBA00023136"/>
    </source>
</evidence>
<evidence type="ECO:0000256" key="2">
    <source>
        <dbReference type="ARBA" id="ARBA00009160"/>
    </source>
</evidence>
<keyword evidence="5 7" id="KW-0472">Membrane</keyword>
<accession>A0A9P6EP07</accession>
<evidence type="ECO:0000256" key="7">
    <source>
        <dbReference type="SAM" id="Phobius"/>
    </source>
</evidence>
<organism evidence="8 9">
    <name type="scientific">Crepidotus variabilis</name>
    <dbReference type="NCBI Taxonomy" id="179855"/>
    <lineage>
        <taxon>Eukaryota</taxon>
        <taxon>Fungi</taxon>
        <taxon>Dikarya</taxon>
        <taxon>Basidiomycota</taxon>
        <taxon>Agaricomycotina</taxon>
        <taxon>Agaricomycetes</taxon>
        <taxon>Agaricomycetidae</taxon>
        <taxon>Agaricales</taxon>
        <taxon>Agaricineae</taxon>
        <taxon>Crepidotaceae</taxon>
        <taxon>Crepidotus</taxon>
    </lineage>
</organism>